<reference evidence="4 5" key="1">
    <citation type="submission" date="2020-05" db="EMBL/GenBank/DDBJ databases">
        <title>Identification and distribution of gene clusters putatively required for synthesis of sphingolipid metabolism inhibitors in phylogenetically diverse species of the filamentous fungus Fusarium.</title>
        <authorList>
            <person name="Kim H.-S."/>
            <person name="Busman M."/>
            <person name="Brown D.W."/>
            <person name="Divon H."/>
            <person name="Uhlig S."/>
            <person name="Proctor R.H."/>
        </authorList>
    </citation>
    <scope>NUCLEOTIDE SEQUENCE [LARGE SCALE GENOMIC DNA]</scope>
    <source>
        <strain evidence="4 5">NRRL 20693</strain>
    </source>
</reference>
<organism evidence="4 5">
    <name type="scientific">Fusarium heterosporum</name>
    <dbReference type="NCBI Taxonomy" id="42747"/>
    <lineage>
        <taxon>Eukaryota</taxon>
        <taxon>Fungi</taxon>
        <taxon>Dikarya</taxon>
        <taxon>Ascomycota</taxon>
        <taxon>Pezizomycotina</taxon>
        <taxon>Sordariomycetes</taxon>
        <taxon>Hypocreomycetidae</taxon>
        <taxon>Hypocreales</taxon>
        <taxon>Nectriaceae</taxon>
        <taxon>Fusarium</taxon>
        <taxon>Fusarium heterosporum species complex</taxon>
    </lineage>
</organism>
<dbReference type="EMBL" id="JAAGWQ010000029">
    <property type="protein sequence ID" value="KAF5676894.1"/>
    <property type="molecule type" value="Genomic_DNA"/>
</dbReference>
<gene>
    <name evidence="4" type="ORF">FHETE_1956</name>
</gene>
<dbReference type="GO" id="GO:0016787">
    <property type="term" value="F:hydrolase activity"/>
    <property type="evidence" value="ECO:0007669"/>
    <property type="project" value="UniProtKB-KW"/>
</dbReference>
<keyword evidence="5" id="KW-1185">Reference proteome</keyword>
<accession>A0A8H5X0M9</accession>
<dbReference type="InterPro" id="IPR050272">
    <property type="entry name" value="Isochorismatase-like_hydrls"/>
</dbReference>
<dbReference type="InterPro" id="IPR000868">
    <property type="entry name" value="Isochorismatase-like_dom"/>
</dbReference>
<evidence type="ECO:0000313" key="4">
    <source>
        <dbReference type="EMBL" id="KAF5676894.1"/>
    </source>
</evidence>
<feature type="domain" description="Isochorismatase-like" evidence="3">
    <location>
        <begin position="6"/>
        <end position="145"/>
    </location>
</feature>
<comment type="caution">
    <text evidence="4">The sequence shown here is derived from an EMBL/GenBank/DDBJ whole genome shotgun (WGS) entry which is preliminary data.</text>
</comment>
<name>A0A8H5X0M9_FUSHE</name>
<dbReference type="PANTHER" id="PTHR43540:SF6">
    <property type="entry name" value="ISOCHORISMATASE-LIKE DOMAIN-CONTAINING PROTEIN"/>
    <property type="match status" value="1"/>
</dbReference>
<dbReference type="PANTHER" id="PTHR43540">
    <property type="entry name" value="PEROXYUREIDOACRYLATE/UREIDOACRYLATE AMIDOHYDROLASE-RELATED"/>
    <property type="match status" value="1"/>
</dbReference>
<dbReference type="SUPFAM" id="SSF52499">
    <property type="entry name" value="Isochorismatase-like hydrolases"/>
    <property type="match status" value="1"/>
</dbReference>
<dbReference type="InterPro" id="IPR036380">
    <property type="entry name" value="Isochorismatase-like_sf"/>
</dbReference>
<dbReference type="Gene3D" id="3.40.50.850">
    <property type="entry name" value="Isochorismatase-like"/>
    <property type="match status" value="1"/>
</dbReference>
<evidence type="ECO:0000259" key="3">
    <source>
        <dbReference type="Pfam" id="PF00857"/>
    </source>
</evidence>
<dbReference type="AlphaFoldDB" id="A0A8H5X0M9"/>
<dbReference type="Pfam" id="PF00857">
    <property type="entry name" value="Isochorismatase"/>
    <property type="match status" value="1"/>
</dbReference>
<protein>
    <submittedName>
        <fullName evidence="4">KGD2-2-oxoglutarate dehydrogenase complex E2 component</fullName>
    </submittedName>
</protein>
<sequence length="173" mass="19304">MNASRSAFFVIDIQKDLAHDPKTRIPDAERIIYAGENILKFLRGITTFPKPLIVFVQHEEMPDKGPLVKGTEPWKLCFENDPRDTFKSNPNLADYLKSEGIEQIIAFGIQSECCVLETCKGALQAGFGVTLLNGAHSTYNSTEKSALQIEQDVEEELVALGASVRPWRHVISQ</sequence>
<dbReference type="Proteomes" id="UP000567885">
    <property type="component" value="Unassembled WGS sequence"/>
</dbReference>
<evidence type="ECO:0000256" key="2">
    <source>
        <dbReference type="ARBA" id="ARBA00022801"/>
    </source>
</evidence>
<comment type="similarity">
    <text evidence="1">Belongs to the isochorismatase family.</text>
</comment>
<proteinExistence type="inferred from homology"/>
<dbReference type="OrthoDB" id="245563at2759"/>
<keyword evidence="2" id="KW-0378">Hydrolase</keyword>
<evidence type="ECO:0000313" key="5">
    <source>
        <dbReference type="Proteomes" id="UP000567885"/>
    </source>
</evidence>
<evidence type="ECO:0000256" key="1">
    <source>
        <dbReference type="ARBA" id="ARBA00006336"/>
    </source>
</evidence>